<evidence type="ECO:0000313" key="3">
    <source>
        <dbReference type="EMBL" id="EAQ96956.1"/>
    </source>
</evidence>
<keyword evidence="4" id="KW-1185">Reference proteome</keyword>
<proteinExistence type="predicted"/>
<dbReference type="EMBL" id="AAOA02000003">
    <property type="protein sequence ID" value="EAQ96956.1"/>
    <property type="molecule type" value="Genomic_DNA"/>
</dbReference>
<dbReference type="AlphaFoldDB" id="A4AA79"/>
<dbReference type="PANTHER" id="PTHR12526:SF638">
    <property type="entry name" value="SPORE COAT PROTEIN SA"/>
    <property type="match status" value="1"/>
</dbReference>
<dbReference type="RefSeq" id="WP_008294805.1">
    <property type="nucleotide sequence ID" value="NZ_CM002299.1"/>
</dbReference>
<feature type="domain" description="Glycosyl transferase family 1" evidence="1">
    <location>
        <begin position="190"/>
        <end position="342"/>
    </location>
</feature>
<evidence type="ECO:0000259" key="1">
    <source>
        <dbReference type="Pfam" id="PF00534"/>
    </source>
</evidence>
<evidence type="ECO:0000313" key="4">
    <source>
        <dbReference type="Proteomes" id="UP000019205"/>
    </source>
</evidence>
<evidence type="ECO:0000259" key="2">
    <source>
        <dbReference type="Pfam" id="PF13439"/>
    </source>
</evidence>
<dbReference type="Gene3D" id="3.40.50.2000">
    <property type="entry name" value="Glycogen Phosphorylase B"/>
    <property type="match status" value="2"/>
</dbReference>
<dbReference type="HOGENOM" id="CLU_009583_0_3_6"/>
<dbReference type="InterPro" id="IPR001296">
    <property type="entry name" value="Glyco_trans_1"/>
</dbReference>
<accession>A4AA79</accession>
<sequence length="372" mass="41625">MKVLQVLPALDTGGVERGTLDIARALVQAGHSSSVLSGGGRMVSRLQKQGSDHVLWSLGKKSPLSLRHVRPLRRWLASQHFDILHLRSRMPGWLCWLAWRGMDPATRPRLVTTVHGMHSVSRYSEIVTCGERIIVVSESIRDYVLENYPRCDPDKLRLIYRGINPLEFPRGHQPAEQWLSDWYREFPQLLDQRVVTMAGRLTRLKGHHDFVDVIEQLRKTGQPVHGLIVGGEDPKRIAYAREIYQAVKERGLEEHLTFAGHRGDLRDIYAVSDVVLSLSTQPESFGRTVLEPLSEGRPVVGYDHGGVAEILSALYPRGAVPVRDTAAAATQVAAILSGQVAPPRRNTQFLLDVMARDTLSVYEELLSAPRAL</sequence>
<organism evidence="3 4">
    <name type="scientific">Congregibacter litoralis KT71</name>
    <dbReference type="NCBI Taxonomy" id="314285"/>
    <lineage>
        <taxon>Bacteria</taxon>
        <taxon>Pseudomonadati</taxon>
        <taxon>Pseudomonadota</taxon>
        <taxon>Gammaproteobacteria</taxon>
        <taxon>Cellvibrionales</taxon>
        <taxon>Halieaceae</taxon>
        <taxon>Congregibacter</taxon>
    </lineage>
</organism>
<name>A4AA79_9GAMM</name>
<dbReference type="Proteomes" id="UP000019205">
    <property type="component" value="Chromosome"/>
</dbReference>
<reference evidence="3 4" key="2">
    <citation type="journal article" date="2009" name="PLoS ONE">
        <title>The photosynthetic apparatus and its regulation in the aerobic gammaproteobacterium Congregibacter litoralis gen. nov., sp. nov.</title>
        <authorList>
            <person name="Spring S."/>
            <person name="Lunsdorf H."/>
            <person name="Fuchs B.M."/>
            <person name="Tindall B.J."/>
        </authorList>
    </citation>
    <scope>NUCLEOTIDE SEQUENCE [LARGE SCALE GENOMIC DNA]</scope>
    <source>
        <strain evidence="3">KT71</strain>
    </source>
</reference>
<feature type="domain" description="Glycosyltransferase subfamily 4-like N-terminal" evidence="2">
    <location>
        <begin position="13"/>
        <end position="165"/>
    </location>
</feature>
<gene>
    <name evidence="3" type="ORF">KT71_11875</name>
</gene>
<dbReference type="STRING" id="314285.KT71_11875"/>
<dbReference type="eggNOG" id="COG0438">
    <property type="taxonomic scope" value="Bacteria"/>
</dbReference>
<dbReference type="InterPro" id="IPR028098">
    <property type="entry name" value="Glyco_trans_4-like_N"/>
</dbReference>
<dbReference type="GO" id="GO:0016757">
    <property type="term" value="F:glycosyltransferase activity"/>
    <property type="evidence" value="ECO:0007669"/>
    <property type="project" value="InterPro"/>
</dbReference>
<protein>
    <submittedName>
        <fullName evidence="3">Glycosyltransferase</fullName>
    </submittedName>
</protein>
<dbReference type="CDD" id="cd03819">
    <property type="entry name" value="GT4_WavL-like"/>
    <property type="match status" value="1"/>
</dbReference>
<keyword evidence="3" id="KW-0808">Transferase</keyword>
<reference evidence="3 4" key="1">
    <citation type="journal article" date="2007" name="Proc. Natl. Acad. Sci. U.S.A.">
        <title>Characterization of a marine gammaproteobacterium capable of aerobic anoxygenic photosynthesis.</title>
        <authorList>
            <person name="Fuchs B.M."/>
            <person name="Spring S."/>
            <person name="Teeling H."/>
            <person name="Quast C."/>
            <person name="Wulf J."/>
            <person name="Schattenhofer M."/>
            <person name="Yan S."/>
            <person name="Ferriera S."/>
            <person name="Johnson J."/>
            <person name="Glockner F.O."/>
            <person name="Amann R."/>
        </authorList>
    </citation>
    <scope>NUCLEOTIDE SEQUENCE [LARGE SCALE GENOMIC DNA]</scope>
    <source>
        <strain evidence="3">KT71</strain>
    </source>
</reference>
<comment type="caution">
    <text evidence="3">The sequence shown here is derived from an EMBL/GenBank/DDBJ whole genome shotgun (WGS) entry which is preliminary data.</text>
</comment>
<dbReference type="GO" id="GO:1901135">
    <property type="term" value="P:carbohydrate derivative metabolic process"/>
    <property type="evidence" value="ECO:0007669"/>
    <property type="project" value="UniProtKB-ARBA"/>
</dbReference>
<dbReference type="Pfam" id="PF00534">
    <property type="entry name" value="Glycos_transf_1"/>
    <property type="match status" value="1"/>
</dbReference>
<dbReference type="Pfam" id="PF13439">
    <property type="entry name" value="Glyco_transf_4"/>
    <property type="match status" value="1"/>
</dbReference>
<dbReference type="PANTHER" id="PTHR12526">
    <property type="entry name" value="GLYCOSYLTRANSFERASE"/>
    <property type="match status" value="1"/>
</dbReference>
<dbReference type="OrthoDB" id="8523124at2"/>
<dbReference type="SUPFAM" id="SSF53756">
    <property type="entry name" value="UDP-Glycosyltransferase/glycogen phosphorylase"/>
    <property type="match status" value="1"/>
</dbReference>